<feature type="region of interest" description="Disordered" evidence="1">
    <location>
        <begin position="48"/>
        <end position="77"/>
    </location>
</feature>
<dbReference type="Proteomes" id="UP000887566">
    <property type="component" value="Unplaced"/>
</dbReference>
<evidence type="ECO:0000256" key="1">
    <source>
        <dbReference type="SAM" id="MobiDB-lite"/>
    </source>
</evidence>
<name>A0A914WUL6_9BILA</name>
<protein>
    <submittedName>
        <fullName evidence="3">Uncharacterized protein</fullName>
    </submittedName>
</protein>
<feature type="compositionally biased region" description="Low complexity" evidence="1">
    <location>
        <begin position="57"/>
        <end position="70"/>
    </location>
</feature>
<dbReference type="WBParaSite" id="PSAMB.scaffold490size49554.g6601.t1">
    <property type="protein sequence ID" value="PSAMB.scaffold490size49554.g6601.t1"/>
    <property type="gene ID" value="PSAMB.scaffold490size49554.g6601"/>
</dbReference>
<keyword evidence="2" id="KW-1185">Reference proteome</keyword>
<proteinExistence type="predicted"/>
<evidence type="ECO:0000313" key="3">
    <source>
        <dbReference type="WBParaSite" id="PSAMB.scaffold490size49554.g6601.t1"/>
    </source>
</evidence>
<dbReference type="AlphaFoldDB" id="A0A914WUL6"/>
<accession>A0A914WUL6</accession>
<organism evidence="2 3">
    <name type="scientific">Plectus sambesii</name>
    <dbReference type="NCBI Taxonomy" id="2011161"/>
    <lineage>
        <taxon>Eukaryota</taxon>
        <taxon>Metazoa</taxon>
        <taxon>Ecdysozoa</taxon>
        <taxon>Nematoda</taxon>
        <taxon>Chromadorea</taxon>
        <taxon>Plectida</taxon>
        <taxon>Plectina</taxon>
        <taxon>Plectoidea</taxon>
        <taxon>Plectidae</taxon>
        <taxon>Plectus</taxon>
    </lineage>
</organism>
<evidence type="ECO:0000313" key="2">
    <source>
        <dbReference type="Proteomes" id="UP000887566"/>
    </source>
</evidence>
<sequence>MSAITCMSVYTERSATDLVAFAYCPASMGVRPPTRNLTTAPLDALSTLSRRPLVDGPSSSRRPLRRNPFPAQRTAVSARRRRPLFVASFLATSPSIRARP</sequence>
<reference evidence="3" key="1">
    <citation type="submission" date="2022-11" db="UniProtKB">
        <authorList>
            <consortium name="WormBaseParasite"/>
        </authorList>
    </citation>
    <scope>IDENTIFICATION</scope>
</reference>